<gene>
    <name evidence="2" type="ORF">SSLN_LOCUS14496</name>
</gene>
<dbReference type="WBParaSite" id="SSLN_0001504301-mRNA-1">
    <property type="protein sequence ID" value="SSLN_0001504301-mRNA-1"/>
    <property type="gene ID" value="SSLN_0001504301"/>
</dbReference>
<dbReference type="EMBL" id="UYSU01039031">
    <property type="protein sequence ID" value="VDM00882.1"/>
    <property type="molecule type" value="Genomic_DNA"/>
</dbReference>
<evidence type="ECO:0000256" key="1">
    <source>
        <dbReference type="SAM" id="MobiDB-lite"/>
    </source>
</evidence>
<dbReference type="AlphaFoldDB" id="A0A183TDE8"/>
<protein>
    <submittedName>
        <fullName evidence="2 4">Uncharacterized protein</fullName>
    </submittedName>
</protein>
<proteinExistence type="predicted"/>
<reference evidence="4" key="1">
    <citation type="submission" date="2016-06" db="UniProtKB">
        <authorList>
            <consortium name="WormBaseParasite"/>
        </authorList>
    </citation>
    <scope>IDENTIFICATION</scope>
</reference>
<name>A0A183TDE8_SCHSO</name>
<sequence length="157" mass="17630">MFMWPPLTGTQLSPVAPRSWARPGGHTPGNRHDRQTKPTIYEANQIAAAKAKRAARNSQAPWINTANAQALPTCPRYQRTFRVRISLVRHLLTQYNNKPIKATSVTPASDPTTKTSPPTDNNFINAHRPLSLTTTFLLHLLRQPRRRTPLAPLSQIQ</sequence>
<dbReference type="Proteomes" id="UP000275846">
    <property type="component" value="Unassembled WGS sequence"/>
</dbReference>
<evidence type="ECO:0000313" key="4">
    <source>
        <dbReference type="WBParaSite" id="SSLN_0001504301-mRNA-1"/>
    </source>
</evidence>
<evidence type="ECO:0000313" key="3">
    <source>
        <dbReference type="Proteomes" id="UP000275846"/>
    </source>
</evidence>
<accession>A0A183TDE8</accession>
<feature type="region of interest" description="Disordered" evidence="1">
    <location>
        <begin position="13"/>
        <end position="36"/>
    </location>
</feature>
<organism evidence="4">
    <name type="scientific">Schistocephalus solidus</name>
    <name type="common">Tapeworm</name>
    <dbReference type="NCBI Taxonomy" id="70667"/>
    <lineage>
        <taxon>Eukaryota</taxon>
        <taxon>Metazoa</taxon>
        <taxon>Spiralia</taxon>
        <taxon>Lophotrochozoa</taxon>
        <taxon>Platyhelminthes</taxon>
        <taxon>Cestoda</taxon>
        <taxon>Eucestoda</taxon>
        <taxon>Diphyllobothriidea</taxon>
        <taxon>Diphyllobothriidae</taxon>
        <taxon>Schistocephalus</taxon>
    </lineage>
</organism>
<feature type="compositionally biased region" description="Low complexity" evidence="1">
    <location>
        <begin position="106"/>
        <end position="120"/>
    </location>
</feature>
<keyword evidence="3" id="KW-1185">Reference proteome</keyword>
<reference evidence="2 3" key="2">
    <citation type="submission" date="2018-11" db="EMBL/GenBank/DDBJ databases">
        <authorList>
            <consortium name="Pathogen Informatics"/>
        </authorList>
    </citation>
    <scope>NUCLEOTIDE SEQUENCE [LARGE SCALE GENOMIC DNA]</scope>
    <source>
        <strain evidence="2 3">NST_G2</strain>
    </source>
</reference>
<evidence type="ECO:0000313" key="2">
    <source>
        <dbReference type="EMBL" id="VDM00882.1"/>
    </source>
</evidence>
<feature type="region of interest" description="Disordered" evidence="1">
    <location>
        <begin position="102"/>
        <end position="124"/>
    </location>
</feature>